<dbReference type="EMBL" id="JAODUP010000003">
    <property type="protein sequence ID" value="KAK2170428.1"/>
    <property type="molecule type" value="Genomic_DNA"/>
</dbReference>
<dbReference type="Gene3D" id="3.50.30.30">
    <property type="match status" value="1"/>
</dbReference>
<reference evidence="1" key="1">
    <citation type="journal article" date="2023" name="Mol. Biol. Evol.">
        <title>Third-Generation Sequencing Reveals the Adaptive Role of the Epigenome in Three Deep-Sea Polychaetes.</title>
        <authorList>
            <person name="Perez M."/>
            <person name="Aroh O."/>
            <person name="Sun Y."/>
            <person name="Lan Y."/>
            <person name="Juniper S.K."/>
            <person name="Young C.R."/>
            <person name="Angers B."/>
            <person name="Qian P.Y."/>
        </authorList>
    </citation>
    <scope>NUCLEOTIDE SEQUENCE</scope>
    <source>
        <strain evidence="1">P08H-3</strain>
    </source>
</reference>
<protein>
    <submittedName>
        <fullName evidence="1">Uncharacterized protein</fullName>
    </submittedName>
</protein>
<sequence length="290" mass="32088">MTNLTWIGIKYLLIRIYFRGPGKCTKHECMFLCGFLFLSSFGMTTSVLQPDREVVVTLEAENTKGSVNRKTHQLSVIGTYANIGSTGDTHGTLLQIPEDECGCGDSLIRQNKPGDWIALFHYPSINSAQTSVINDTECTGVIDRMRNVMMFGASAILILVMNPKIVKELDVPLMISQPIVLIQTATNVSAILEVLINNVSVKAKIVAKHVASPQTVTVWSTCWRPRPGSGVVCHSDVNLSKVLRHMAKQALAVMTIRRFKVPGKTHQQNANNRDICAICLENFFPRQTCN</sequence>
<accession>A0AAD9KH42</accession>
<comment type="caution">
    <text evidence="1">The sequence shown here is derived from an EMBL/GenBank/DDBJ whole genome shotgun (WGS) entry which is preliminary data.</text>
</comment>
<keyword evidence="2" id="KW-1185">Reference proteome</keyword>
<dbReference type="Proteomes" id="UP001208570">
    <property type="component" value="Unassembled WGS sequence"/>
</dbReference>
<dbReference type="InterPro" id="IPR051073">
    <property type="entry name" value="ZNRF3_Arkadia_E3_ligases"/>
</dbReference>
<name>A0AAD9KH42_9ANNE</name>
<evidence type="ECO:0000313" key="1">
    <source>
        <dbReference type="EMBL" id="KAK2170428.1"/>
    </source>
</evidence>
<evidence type="ECO:0000313" key="2">
    <source>
        <dbReference type="Proteomes" id="UP001208570"/>
    </source>
</evidence>
<dbReference type="AlphaFoldDB" id="A0AAD9KH42"/>
<proteinExistence type="predicted"/>
<dbReference type="PANTHER" id="PTHR16200">
    <property type="entry name" value="RING ZINC FINGER"/>
    <property type="match status" value="1"/>
</dbReference>
<organism evidence="1 2">
    <name type="scientific">Paralvinella palmiformis</name>
    <dbReference type="NCBI Taxonomy" id="53620"/>
    <lineage>
        <taxon>Eukaryota</taxon>
        <taxon>Metazoa</taxon>
        <taxon>Spiralia</taxon>
        <taxon>Lophotrochozoa</taxon>
        <taxon>Annelida</taxon>
        <taxon>Polychaeta</taxon>
        <taxon>Sedentaria</taxon>
        <taxon>Canalipalpata</taxon>
        <taxon>Terebellida</taxon>
        <taxon>Terebelliformia</taxon>
        <taxon>Alvinellidae</taxon>
        <taxon>Paralvinella</taxon>
    </lineage>
</organism>
<gene>
    <name evidence="1" type="ORF">LSH36_3g29003</name>
</gene>